<comment type="caution">
    <text evidence="1">The sequence shown here is derived from an EMBL/GenBank/DDBJ whole genome shotgun (WGS) entry which is preliminary data.</text>
</comment>
<protein>
    <submittedName>
        <fullName evidence="1">Uncharacterized protein</fullName>
    </submittedName>
</protein>
<dbReference type="InterPro" id="IPR027417">
    <property type="entry name" value="P-loop_NTPase"/>
</dbReference>
<accession>A0ABD6CLT1</accession>
<proteinExistence type="predicted"/>
<dbReference type="Proteomes" id="UP001597085">
    <property type="component" value="Unassembled WGS sequence"/>
</dbReference>
<evidence type="ECO:0000313" key="2">
    <source>
        <dbReference type="Proteomes" id="UP001597085"/>
    </source>
</evidence>
<keyword evidence="2" id="KW-1185">Reference proteome</keyword>
<reference evidence="1 2" key="1">
    <citation type="journal article" date="2019" name="Int. J. Syst. Evol. Microbiol.">
        <title>The Global Catalogue of Microorganisms (GCM) 10K type strain sequencing project: providing services to taxonomists for standard genome sequencing and annotation.</title>
        <authorList>
            <consortium name="The Broad Institute Genomics Platform"/>
            <consortium name="The Broad Institute Genome Sequencing Center for Infectious Disease"/>
            <person name="Wu L."/>
            <person name="Ma J."/>
        </authorList>
    </citation>
    <scope>NUCLEOTIDE SEQUENCE [LARGE SCALE GENOMIC DNA]</scope>
    <source>
        <strain evidence="1 2">CGMCC 1.12121</strain>
    </source>
</reference>
<name>A0ABD6CLT1_9EURY</name>
<gene>
    <name evidence="1" type="ORF">ACFSBX_07535</name>
</gene>
<sequence length="615" mass="69620">MSFRNFYSRSSAVIEQAFESDKPVLVDVLPALGKSTGVIKWVANSGEQIVIFTERHDLYEQLKDNCREFGVSYQTLPSHLLDCPTASKSEADRKHGDEWKRRFDEKIEAGFSGRALHEHAHRIFGEELPCQTEGECPYLSQLNKQAEDFEEIDVLIGNYRHMFKPAYSNSRQVVIDESPGDSVLTELTADDVNDTINRYLSNCPVLPFLNTEDILRFRLSREENPQVRTWLDSPEGNSIKSAGWNYDAQNPGPHAYGAILVRAALDSTVLPEGWHQTELGDGTIVVKSPKGTVFIQPPFPFEHSNVVALDGTPSVAMWRVLLGDELEPLAVLTDEEKAEWVGHLGIRIIQTTRKSVPARAGSNNTQEAHAVVEEVYRREDSKPFVVTSKQGLKNLRRQYKDFEDLIQGSENFSNLKGRNDLDQISPVLIIGCPQLSDEHIQKWVALGGHKPYLARDTNGIRLPGEKSDFGPVGNDVLHGTRENELLQAAMRFSRKPGRESEIRVYVHSSAIPEWVQPEPCLLTVKKIEGSQGFRQVYNALTHGEDWQDAERSTKEIESIVEKLHKNPIGYHQIRKHLNTLNEDDTIGKERRGSCDYWWNISLERRGKDTIVLCEC</sequence>
<dbReference type="AlphaFoldDB" id="A0ABD6CLT1"/>
<organism evidence="1 2">
    <name type="scientific">Halobellus rarus</name>
    <dbReference type="NCBI Taxonomy" id="1126237"/>
    <lineage>
        <taxon>Archaea</taxon>
        <taxon>Methanobacteriati</taxon>
        <taxon>Methanobacteriota</taxon>
        <taxon>Stenosarchaea group</taxon>
        <taxon>Halobacteria</taxon>
        <taxon>Halobacteriales</taxon>
        <taxon>Haloferacaceae</taxon>
        <taxon>Halobellus</taxon>
    </lineage>
</organism>
<evidence type="ECO:0000313" key="1">
    <source>
        <dbReference type="EMBL" id="MFD1598809.1"/>
    </source>
</evidence>
<dbReference type="Gene3D" id="3.40.50.300">
    <property type="entry name" value="P-loop containing nucleotide triphosphate hydrolases"/>
    <property type="match status" value="1"/>
</dbReference>
<dbReference type="EMBL" id="JBHUDK010000006">
    <property type="protein sequence ID" value="MFD1598809.1"/>
    <property type="molecule type" value="Genomic_DNA"/>
</dbReference>
<dbReference type="RefSeq" id="WP_256420346.1">
    <property type="nucleotide sequence ID" value="NZ_JANHDI010000002.1"/>
</dbReference>